<evidence type="ECO:0000256" key="17">
    <source>
        <dbReference type="ARBA" id="ARBA00023170"/>
    </source>
</evidence>
<keyword evidence="8 23" id="KW-0812">Transmembrane</keyword>
<evidence type="ECO:0000256" key="7">
    <source>
        <dbReference type="ARBA" id="ARBA00022679"/>
    </source>
</evidence>
<dbReference type="Pfam" id="PF08515">
    <property type="entry name" value="TGF_beta_GS"/>
    <property type="match status" value="1"/>
</dbReference>
<keyword evidence="17 27" id="KW-0675">Receptor</keyword>
<dbReference type="CDD" id="cd23600">
    <property type="entry name" value="TFP_LU_ECD_Sax"/>
    <property type="match status" value="1"/>
</dbReference>
<dbReference type="EMBL" id="JAHWGI010000085">
    <property type="protein sequence ID" value="KAK3909221.1"/>
    <property type="molecule type" value="Genomic_DNA"/>
</dbReference>
<comment type="cofactor">
    <cofactor evidence="1">
        <name>Mn(2+)</name>
        <dbReference type="ChEBI" id="CHEBI:29035"/>
    </cofactor>
</comment>
<evidence type="ECO:0000256" key="24">
    <source>
        <dbReference type="SAM" id="SignalP"/>
    </source>
</evidence>
<evidence type="ECO:0000256" key="15">
    <source>
        <dbReference type="ARBA" id="ARBA00022989"/>
    </source>
</evidence>
<dbReference type="InterPro" id="IPR000333">
    <property type="entry name" value="TGFB_receptor"/>
</dbReference>
<dbReference type="SMART" id="SM00467">
    <property type="entry name" value="GS"/>
    <property type="match status" value="1"/>
</dbReference>
<reference evidence="27" key="2">
    <citation type="journal article" date="2023" name="BMC Genomics">
        <title>Pest status, molecular evolution, and epigenetic factors derived from the genome assembly of Frankliniella fusca, a thysanopteran phytovirus vector.</title>
        <authorList>
            <person name="Catto M.A."/>
            <person name="Labadie P.E."/>
            <person name="Jacobson A.L."/>
            <person name="Kennedy G.G."/>
            <person name="Srinivasan R."/>
            <person name="Hunt B.G."/>
        </authorList>
    </citation>
    <scope>NUCLEOTIDE SEQUENCE</scope>
    <source>
        <strain evidence="27">PL_HMW_Pooled</strain>
    </source>
</reference>
<evidence type="ECO:0000256" key="22">
    <source>
        <dbReference type="SAM" id="MobiDB-lite"/>
    </source>
</evidence>
<evidence type="ECO:0000256" key="6">
    <source>
        <dbReference type="ARBA" id="ARBA00022527"/>
    </source>
</evidence>
<evidence type="ECO:0000256" key="14">
    <source>
        <dbReference type="ARBA" id="ARBA00022842"/>
    </source>
</evidence>
<dbReference type="PROSITE" id="PS51256">
    <property type="entry name" value="GS"/>
    <property type="match status" value="1"/>
</dbReference>
<evidence type="ECO:0000313" key="28">
    <source>
        <dbReference type="Proteomes" id="UP001219518"/>
    </source>
</evidence>
<comment type="subcellular location">
    <subcellularLocation>
        <location evidence="3">Membrane</location>
        <topology evidence="3">Single-pass type I membrane protein</topology>
    </subcellularLocation>
</comment>
<dbReference type="Pfam" id="PF01064">
    <property type="entry name" value="Activin_recp"/>
    <property type="match status" value="1"/>
</dbReference>
<evidence type="ECO:0000259" key="26">
    <source>
        <dbReference type="PROSITE" id="PS51256"/>
    </source>
</evidence>
<evidence type="ECO:0000256" key="9">
    <source>
        <dbReference type="ARBA" id="ARBA00022723"/>
    </source>
</evidence>
<dbReference type="GO" id="GO:0005524">
    <property type="term" value="F:ATP binding"/>
    <property type="evidence" value="ECO:0007669"/>
    <property type="project" value="UniProtKB-UniRule"/>
</dbReference>
<comment type="catalytic activity">
    <reaction evidence="20">
        <text>L-threonyl-[receptor-protein] + ATP = O-phospho-L-threonyl-[receptor-protein] + ADP + H(+)</text>
        <dbReference type="Rhea" id="RHEA:44880"/>
        <dbReference type="Rhea" id="RHEA-COMP:11024"/>
        <dbReference type="Rhea" id="RHEA-COMP:11025"/>
        <dbReference type="ChEBI" id="CHEBI:15378"/>
        <dbReference type="ChEBI" id="CHEBI:30013"/>
        <dbReference type="ChEBI" id="CHEBI:30616"/>
        <dbReference type="ChEBI" id="CHEBI:61977"/>
        <dbReference type="ChEBI" id="CHEBI:456216"/>
        <dbReference type="EC" id="2.7.11.30"/>
    </reaction>
</comment>
<evidence type="ECO:0000256" key="12">
    <source>
        <dbReference type="ARBA" id="ARBA00022777"/>
    </source>
</evidence>
<feature type="region of interest" description="Disordered" evidence="22">
    <location>
        <begin position="104"/>
        <end position="156"/>
    </location>
</feature>
<dbReference type="Gene3D" id="1.10.510.10">
    <property type="entry name" value="Transferase(Phosphotransferase) domain 1"/>
    <property type="match status" value="1"/>
</dbReference>
<dbReference type="GO" id="GO:0070724">
    <property type="term" value="C:BMP receptor complex"/>
    <property type="evidence" value="ECO:0007669"/>
    <property type="project" value="TreeGrafter"/>
</dbReference>
<dbReference type="SUPFAM" id="SSF56112">
    <property type="entry name" value="Protein kinase-like (PK-like)"/>
    <property type="match status" value="1"/>
</dbReference>
<dbReference type="InterPro" id="IPR000719">
    <property type="entry name" value="Prot_kinase_dom"/>
</dbReference>
<comment type="caution">
    <text evidence="27">The sequence shown here is derived from an EMBL/GenBank/DDBJ whole genome shotgun (WGS) entry which is preliminary data.</text>
</comment>
<accession>A0AAE1GTT3</accession>
<evidence type="ECO:0000256" key="5">
    <source>
        <dbReference type="ARBA" id="ARBA00012401"/>
    </source>
</evidence>
<dbReference type="InterPro" id="IPR017441">
    <property type="entry name" value="Protein_kinase_ATP_BS"/>
</dbReference>
<feature type="region of interest" description="Disordered" evidence="22">
    <location>
        <begin position="31"/>
        <end position="91"/>
    </location>
</feature>
<name>A0AAE1GTT3_9NEOP</name>
<proteinExistence type="inferred from homology"/>
<dbReference type="PROSITE" id="PS50011">
    <property type="entry name" value="PROTEIN_KINASE_DOM"/>
    <property type="match status" value="1"/>
</dbReference>
<keyword evidence="15 23" id="KW-1133">Transmembrane helix</keyword>
<dbReference type="PROSITE" id="PS00108">
    <property type="entry name" value="PROTEIN_KINASE_ST"/>
    <property type="match status" value="1"/>
</dbReference>
<dbReference type="InterPro" id="IPR045860">
    <property type="entry name" value="Snake_toxin-like_sf"/>
</dbReference>
<dbReference type="InterPro" id="IPR011009">
    <property type="entry name" value="Kinase-like_dom_sf"/>
</dbReference>
<keyword evidence="9" id="KW-0479">Metal-binding</keyword>
<evidence type="ECO:0000256" key="3">
    <source>
        <dbReference type="ARBA" id="ARBA00004479"/>
    </source>
</evidence>
<feature type="domain" description="GS" evidence="26">
    <location>
        <begin position="333"/>
        <end position="362"/>
    </location>
</feature>
<evidence type="ECO:0000256" key="10">
    <source>
        <dbReference type="ARBA" id="ARBA00022729"/>
    </source>
</evidence>
<evidence type="ECO:0000256" key="4">
    <source>
        <dbReference type="ARBA" id="ARBA00009605"/>
    </source>
</evidence>
<evidence type="ECO:0000256" key="16">
    <source>
        <dbReference type="ARBA" id="ARBA00023136"/>
    </source>
</evidence>
<dbReference type="InterPro" id="IPR003605">
    <property type="entry name" value="GS_dom"/>
</dbReference>
<sequence length="665" mass="73837">MARFYSRVSVLVVALALAVLCAAALVDGRRLPRPPRRPAAVHENYDSPPSYSSSDQQPAASGHGFSLNLEHDAGGPESAARISTPEDDKAQSFHNRAASFGFLQEGKSASRNWDGDQDQDDDDEEEQVDSSKGQQLGYEVPKGKLAGSIPDKAASQDHKHRPTYTCLLCEGEAPCTPNARPCVNAVQCYKSHVRTEEGQEIFTRGCITKTDKIALTCYTPSSSRLNSHSKRPTRASGQYSIQCCTGNDCNNGSFPELEPIRTLGEEESSGDWKLIFAILGPVMVLLLPAGVLVVLYFKRKHRKRKQEAARTIADPDTYYASDELLRATAAGDSTLREYLEHSLTSGSGSGLPLLIQRTLAKQISLAECIGKGRYGEVWQGYWHGERVAVKIFFSRDEASWSRETQIYSTVLIRHESILGYIGSDMTSRNSCTQLWLVTHYHQLGSLYDHLNRVTLNHHQMMKICLSAINGLVHLHTEIFGTQGKPAIAHRDIKSKNILVKDNGCCVIADFGLAVTHVQSTGELDVAPNPRVGTKRYMAPEILDESINMDCFEAFQRADIYAFGLVLWEVCRRTMSYGIAEDYLPPFGGLVPSDPSFEDMKKVVCSDGQRPTIPNRWLCDETLTGMAKLMKECWHHKSHVRLSALRVKKTLAKLAQSDYQIHLDVD</sequence>
<dbReference type="Gene3D" id="3.30.200.20">
    <property type="entry name" value="Phosphorylase Kinase, domain 1"/>
    <property type="match status" value="1"/>
</dbReference>
<evidence type="ECO:0000313" key="27">
    <source>
        <dbReference type="EMBL" id="KAK3909221.1"/>
    </source>
</evidence>
<dbReference type="SUPFAM" id="SSF57302">
    <property type="entry name" value="Snake toxin-like"/>
    <property type="match status" value="1"/>
</dbReference>
<comment type="catalytic activity">
    <reaction evidence="19">
        <text>L-seryl-[receptor-protein] + ATP = O-phospho-L-seryl-[receptor-protein] + ADP + H(+)</text>
        <dbReference type="Rhea" id="RHEA:18673"/>
        <dbReference type="Rhea" id="RHEA-COMP:11022"/>
        <dbReference type="Rhea" id="RHEA-COMP:11023"/>
        <dbReference type="ChEBI" id="CHEBI:15378"/>
        <dbReference type="ChEBI" id="CHEBI:29999"/>
        <dbReference type="ChEBI" id="CHEBI:30616"/>
        <dbReference type="ChEBI" id="CHEBI:83421"/>
        <dbReference type="ChEBI" id="CHEBI:456216"/>
        <dbReference type="EC" id="2.7.11.30"/>
    </reaction>
</comment>
<feature type="binding site" evidence="21">
    <location>
        <position position="390"/>
    </location>
    <ligand>
        <name>ATP</name>
        <dbReference type="ChEBI" id="CHEBI:30616"/>
    </ligand>
</feature>
<dbReference type="FunFam" id="3.30.200.20:FF:000064">
    <property type="entry name" value="Receptor protein serine/threonine kinase"/>
    <property type="match status" value="1"/>
</dbReference>
<dbReference type="GO" id="GO:0006950">
    <property type="term" value="P:response to stress"/>
    <property type="evidence" value="ECO:0007669"/>
    <property type="project" value="UniProtKB-ARBA"/>
</dbReference>
<evidence type="ECO:0000256" key="18">
    <source>
        <dbReference type="ARBA" id="ARBA00023180"/>
    </source>
</evidence>
<dbReference type="GO" id="GO:0004675">
    <property type="term" value="F:transmembrane receptor protein serine/threonine kinase activity"/>
    <property type="evidence" value="ECO:0007669"/>
    <property type="project" value="UniProtKB-EC"/>
</dbReference>
<dbReference type="EC" id="2.7.11.30" evidence="5"/>
<dbReference type="AlphaFoldDB" id="A0AAE1GTT3"/>
<keyword evidence="10 24" id="KW-0732">Signal</keyword>
<feature type="transmembrane region" description="Helical" evidence="23">
    <location>
        <begin position="274"/>
        <end position="297"/>
    </location>
</feature>
<gene>
    <name evidence="27" type="ORF">KUF71_003818</name>
</gene>
<dbReference type="FunFam" id="1.10.510.10:FF:000018">
    <property type="entry name" value="Receptor protein serine/threonine kinase"/>
    <property type="match status" value="1"/>
</dbReference>
<evidence type="ECO:0000256" key="13">
    <source>
        <dbReference type="ARBA" id="ARBA00022840"/>
    </source>
</evidence>
<dbReference type="GO" id="GO:0071363">
    <property type="term" value="P:cellular response to growth factor stimulus"/>
    <property type="evidence" value="ECO:0007669"/>
    <property type="project" value="TreeGrafter"/>
</dbReference>
<dbReference type="GO" id="GO:0046872">
    <property type="term" value="F:metal ion binding"/>
    <property type="evidence" value="ECO:0007669"/>
    <property type="project" value="UniProtKB-KW"/>
</dbReference>
<dbReference type="Pfam" id="PF07714">
    <property type="entry name" value="PK_Tyr_Ser-Thr"/>
    <property type="match status" value="1"/>
</dbReference>
<comment type="similarity">
    <text evidence="4">Belongs to the protein kinase superfamily. TKL Ser/Thr protein kinase family. TGFB receptor subfamily.</text>
</comment>
<dbReference type="PROSITE" id="PS00107">
    <property type="entry name" value="PROTEIN_KINASE_ATP"/>
    <property type="match status" value="1"/>
</dbReference>
<feature type="signal peptide" evidence="24">
    <location>
        <begin position="1"/>
        <end position="23"/>
    </location>
</feature>
<keyword evidence="13 21" id="KW-0067">ATP-binding</keyword>
<protein>
    <recommendedName>
        <fullName evidence="5">receptor protein serine/threonine kinase</fullName>
        <ecNumber evidence="5">2.7.11.30</ecNumber>
    </recommendedName>
</protein>
<keyword evidence="16 23" id="KW-0472">Membrane</keyword>
<feature type="domain" description="Protein kinase" evidence="25">
    <location>
        <begin position="363"/>
        <end position="653"/>
    </location>
</feature>
<evidence type="ECO:0000256" key="2">
    <source>
        <dbReference type="ARBA" id="ARBA00001946"/>
    </source>
</evidence>
<reference evidence="27" key="1">
    <citation type="submission" date="2021-07" db="EMBL/GenBank/DDBJ databases">
        <authorList>
            <person name="Catto M.A."/>
            <person name="Jacobson A."/>
            <person name="Kennedy G."/>
            <person name="Labadie P."/>
            <person name="Hunt B.G."/>
            <person name="Srinivasan R."/>
        </authorList>
    </citation>
    <scope>NUCLEOTIDE SEQUENCE</scope>
    <source>
        <strain evidence="27">PL_HMW_Pooled</strain>
        <tissue evidence="27">Head</tissue>
    </source>
</reference>
<dbReference type="InterPro" id="IPR000472">
    <property type="entry name" value="Activin_recp"/>
</dbReference>
<dbReference type="PANTHER" id="PTHR23255:SF72">
    <property type="entry name" value="RECEPTOR PROTEIN SERINE_THREONINE KINASE"/>
    <property type="match status" value="1"/>
</dbReference>
<feature type="chain" id="PRO_5042016867" description="receptor protein serine/threonine kinase" evidence="24">
    <location>
        <begin position="24"/>
        <end position="665"/>
    </location>
</feature>
<evidence type="ECO:0000256" key="20">
    <source>
        <dbReference type="ARBA" id="ARBA00048773"/>
    </source>
</evidence>
<feature type="compositionally biased region" description="Low complexity" evidence="22">
    <location>
        <begin position="46"/>
        <end position="61"/>
    </location>
</feature>
<evidence type="ECO:0000256" key="19">
    <source>
        <dbReference type="ARBA" id="ARBA00047681"/>
    </source>
</evidence>
<organism evidence="27 28">
    <name type="scientific">Frankliniella fusca</name>
    <dbReference type="NCBI Taxonomy" id="407009"/>
    <lineage>
        <taxon>Eukaryota</taxon>
        <taxon>Metazoa</taxon>
        <taxon>Ecdysozoa</taxon>
        <taxon>Arthropoda</taxon>
        <taxon>Hexapoda</taxon>
        <taxon>Insecta</taxon>
        <taxon>Pterygota</taxon>
        <taxon>Neoptera</taxon>
        <taxon>Paraneoptera</taxon>
        <taxon>Thysanoptera</taxon>
        <taxon>Terebrantia</taxon>
        <taxon>Thripoidea</taxon>
        <taxon>Thripidae</taxon>
        <taxon>Frankliniella</taxon>
    </lineage>
</organism>
<dbReference type="InterPro" id="IPR008271">
    <property type="entry name" value="Ser/Thr_kinase_AS"/>
</dbReference>
<evidence type="ECO:0000256" key="8">
    <source>
        <dbReference type="ARBA" id="ARBA00022692"/>
    </source>
</evidence>
<keyword evidence="12" id="KW-0418">Kinase</keyword>
<dbReference type="SMART" id="SM00220">
    <property type="entry name" value="S_TKc"/>
    <property type="match status" value="1"/>
</dbReference>
<evidence type="ECO:0000256" key="21">
    <source>
        <dbReference type="PROSITE-ProRule" id="PRU10141"/>
    </source>
</evidence>
<evidence type="ECO:0000256" key="1">
    <source>
        <dbReference type="ARBA" id="ARBA00001936"/>
    </source>
</evidence>
<dbReference type="InterPro" id="IPR001245">
    <property type="entry name" value="Ser-Thr/Tyr_kinase_cat_dom"/>
</dbReference>
<keyword evidence="18" id="KW-0325">Glycoprotein</keyword>
<keyword evidence="14" id="KW-0460">Magnesium</keyword>
<dbReference type="Proteomes" id="UP001219518">
    <property type="component" value="Unassembled WGS sequence"/>
</dbReference>
<dbReference type="PANTHER" id="PTHR23255">
    <property type="entry name" value="TRANSFORMING GROWTH FACTOR-BETA RECEPTOR TYPE I AND II"/>
    <property type="match status" value="1"/>
</dbReference>
<evidence type="ECO:0000256" key="23">
    <source>
        <dbReference type="SAM" id="Phobius"/>
    </source>
</evidence>
<evidence type="ECO:0000259" key="25">
    <source>
        <dbReference type="PROSITE" id="PS50011"/>
    </source>
</evidence>
<keyword evidence="11 21" id="KW-0547">Nucleotide-binding</keyword>
<keyword evidence="28" id="KW-1185">Reference proteome</keyword>
<dbReference type="Gene3D" id="2.10.60.10">
    <property type="entry name" value="CD59"/>
    <property type="match status" value="1"/>
</dbReference>
<evidence type="ECO:0000256" key="11">
    <source>
        <dbReference type="ARBA" id="ARBA00022741"/>
    </source>
</evidence>
<comment type="cofactor">
    <cofactor evidence="2">
        <name>Mg(2+)</name>
        <dbReference type="ChEBI" id="CHEBI:18420"/>
    </cofactor>
</comment>
<feature type="compositionally biased region" description="Acidic residues" evidence="22">
    <location>
        <begin position="115"/>
        <end position="128"/>
    </location>
</feature>
<keyword evidence="7" id="KW-0808">Transferase</keyword>
<keyword evidence="6" id="KW-0723">Serine/threonine-protein kinase</keyword>